<evidence type="ECO:0000313" key="2">
    <source>
        <dbReference type="EMBL" id="CAD2160979.1"/>
    </source>
</evidence>
<protein>
    <recommendedName>
        <fullName evidence="1">F-box domain-containing protein</fullName>
    </recommendedName>
</protein>
<dbReference type="InterPro" id="IPR001810">
    <property type="entry name" value="F-box_dom"/>
</dbReference>
<comment type="caution">
    <text evidence="2">The sequence shown here is derived from an EMBL/GenBank/DDBJ whole genome shotgun (WGS) entry which is preliminary data.</text>
</comment>
<dbReference type="EMBL" id="CAJEWN010000082">
    <property type="protein sequence ID" value="CAD2160979.1"/>
    <property type="molecule type" value="Genomic_DNA"/>
</dbReference>
<name>A0A6V7ULM0_MELEN</name>
<dbReference type="AlphaFoldDB" id="A0A6V7ULM0"/>
<accession>A0A6V7ULM0</accession>
<dbReference type="Proteomes" id="UP000580250">
    <property type="component" value="Unassembled WGS sequence"/>
</dbReference>
<dbReference type="OrthoDB" id="5281164at2759"/>
<evidence type="ECO:0000313" key="3">
    <source>
        <dbReference type="Proteomes" id="UP000580250"/>
    </source>
</evidence>
<sequence>MFYSLPVEVQFDVLKCLNFNQLFSFKQTNFYSLNLINKYENGLARMYFTRIKIAHDDLFQNSYYLQELTSFRIIAPESVTSEFILNDQLEEKVGKQRWLNQFRCIYTILDHIRNLQFVWTDPIFF</sequence>
<dbReference type="PROSITE" id="PS50181">
    <property type="entry name" value="FBOX"/>
    <property type="match status" value="1"/>
</dbReference>
<evidence type="ECO:0000259" key="1">
    <source>
        <dbReference type="PROSITE" id="PS50181"/>
    </source>
</evidence>
<proteinExistence type="predicted"/>
<gene>
    <name evidence="2" type="ORF">MENT_LOCUS14572</name>
</gene>
<organism evidence="2 3">
    <name type="scientific">Meloidogyne enterolobii</name>
    <name type="common">Root-knot nematode worm</name>
    <name type="synonym">Meloidogyne mayaguensis</name>
    <dbReference type="NCBI Taxonomy" id="390850"/>
    <lineage>
        <taxon>Eukaryota</taxon>
        <taxon>Metazoa</taxon>
        <taxon>Ecdysozoa</taxon>
        <taxon>Nematoda</taxon>
        <taxon>Chromadorea</taxon>
        <taxon>Rhabditida</taxon>
        <taxon>Tylenchina</taxon>
        <taxon>Tylenchomorpha</taxon>
        <taxon>Tylenchoidea</taxon>
        <taxon>Meloidogynidae</taxon>
        <taxon>Meloidogyninae</taxon>
        <taxon>Meloidogyne</taxon>
    </lineage>
</organism>
<reference evidence="2 3" key="1">
    <citation type="submission" date="2020-08" db="EMBL/GenBank/DDBJ databases">
        <authorList>
            <person name="Koutsovoulos G."/>
            <person name="Danchin GJ E."/>
        </authorList>
    </citation>
    <scope>NUCLEOTIDE SEQUENCE [LARGE SCALE GENOMIC DNA]</scope>
</reference>
<feature type="domain" description="F-box" evidence="1">
    <location>
        <begin position="1"/>
        <end position="51"/>
    </location>
</feature>